<evidence type="ECO:0000256" key="4">
    <source>
        <dbReference type="ARBA" id="ARBA00022729"/>
    </source>
</evidence>
<dbReference type="PROSITE" id="PS51257">
    <property type="entry name" value="PROKAR_LIPOPROTEIN"/>
    <property type="match status" value="1"/>
</dbReference>
<gene>
    <name evidence="7" type="ORF">CS006_08790</name>
</gene>
<dbReference type="GO" id="GO:1904680">
    <property type="term" value="F:peptide transmembrane transporter activity"/>
    <property type="evidence" value="ECO:0007669"/>
    <property type="project" value="TreeGrafter"/>
</dbReference>
<evidence type="ECO:0000256" key="5">
    <source>
        <dbReference type="SAM" id="SignalP"/>
    </source>
</evidence>
<dbReference type="OrthoDB" id="9046151at2"/>
<comment type="caution">
    <text evidence="7">The sequence shown here is derived from an EMBL/GenBank/DDBJ whole genome shotgun (WGS) entry which is preliminary data.</text>
</comment>
<accession>A0A2M9H756</accession>
<dbReference type="GO" id="GO:0043190">
    <property type="term" value="C:ATP-binding cassette (ABC) transporter complex"/>
    <property type="evidence" value="ECO:0007669"/>
    <property type="project" value="InterPro"/>
</dbReference>
<dbReference type="Gene3D" id="3.40.190.10">
    <property type="entry name" value="Periplasmic binding protein-like II"/>
    <property type="match status" value="1"/>
</dbReference>
<organism evidence="7 8">
    <name type="scientific">Bifidobacterium primatium</name>
    <dbReference type="NCBI Taxonomy" id="2045438"/>
    <lineage>
        <taxon>Bacteria</taxon>
        <taxon>Bacillati</taxon>
        <taxon>Actinomycetota</taxon>
        <taxon>Actinomycetes</taxon>
        <taxon>Bifidobacteriales</taxon>
        <taxon>Bifidobacteriaceae</taxon>
        <taxon>Bifidobacterium</taxon>
    </lineage>
</organism>
<comment type="subcellular location">
    <subcellularLocation>
        <location evidence="1">Cell envelope</location>
    </subcellularLocation>
</comment>
<name>A0A2M9H756_9BIFI</name>
<evidence type="ECO:0000313" key="8">
    <source>
        <dbReference type="Proteomes" id="UP000229095"/>
    </source>
</evidence>
<keyword evidence="8" id="KW-1185">Reference proteome</keyword>
<evidence type="ECO:0000259" key="6">
    <source>
        <dbReference type="Pfam" id="PF00496"/>
    </source>
</evidence>
<dbReference type="GO" id="GO:0030313">
    <property type="term" value="C:cell envelope"/>
    <property type="evidence" value="ECO:0007669"/>
    <property type="project" value="UniProtKB-SubCell"/>
</dbReference>
<dbReference type="Pfam" id="PF00496">
    <property type="entry name" value="SBP_bac_5"/>
    <property type="match status" value="1"/>
</dbReference>
<feature type="domain" description="Solute-binding protein family 5" evidence="6">
    <location>
        <begin position="86"/>
        <end position="465"/>
    </location>
</feature>
<dbReference type="InterPro" id="IPR000914">
    <property type="entry name" value="SBP_5_dom"/>
</dbReference>
<keyword evidence="4 5" id="KW-0732">Signal</keyword>
<comment type="similarity">
    <text evidence="2">Belongs to the bacterial solute-binding protein 5 family.</text>
</comment>
<dbReference type="InterPro" id="IPR039424">
    <property type="entry name" value="SBP_5"/>
</dbReference>
<dbReference type="PANTHER" id="PTHR30290:SF10">
    <property type="entry name" value="PERIPLASMIC OLIGOPEPTIDE-BINDING PROTEIN-RELATED"/>
    <property type="match status" value="1"/>
</dbReference>
<dbReference type="EMBL" id="PEBI01000004">
    <property type="protein sequence ID" value="PJM72652.1"/>
    <property type="molecule type" value="Genomic_DNA"/>
</dbReference>
<feature type="signal peptide" evidence="5">
    <location>
        <begin position="1"/>
        <end position="22"/>
    </location>
</feature>
<dbReference type="InterPro" id="IPR030678">
    <property type="entry name" value="Peptide/Ni-bd"/>
</dbReference>
<dbReference type="GO" id="GO:0042597">
    <property type="term" value="C:periplasmic space"/>
    <property type="evidence" value="ECO:0007669"/>
    <property type="project" value="UniProtKB-ARBA"/>
</dbReference>
<keyword evidence="3" id="KW-0813">Transport</keyword>
<dbReference type="PIRSF" id="PIRSF002741">
    <property type="entry name" value="MppA"/>
    <property type="match status" value="1"/>
</dbReference>
<evidence type="ECO:0000256" key="1">
    <source>
        <dbReference type="ARBA" id="ARBA00004196"/>
    </source>
</evidence>
<evidence type="ECO:0000256" key="3">
    <source>
        <dbReference type="ARBA" id="ARBA00022448"/>
    </source>
</evidence>
<evidence type="ECO:0000313" key="7">
    <source>
        <dbReference type="EMBL" id="PJM72652.1"/>
    </source>
</evidence>
<dbReference type="AlphaFoldDB" id="A0A2M9H756"/>
<dbReference type="Proteomes" id="UP000229095">
    <property type="component" value="Unassembled WGS sequence"/>
</dbReference>
<feature type="chain" id="PRO_5039143633" evidence="5">
    <location>
        <begin position="23"/>
        <end position="552"/>
    </location>
</feature>
<dbReference type="GO" id="GO:0015833">
    <property type="term" value="P:peptide transport"/>
    <property type="evidence" value="ECO:0007669"/>
    <property type="project" value="TreeGrafter"/>
</dbReference>
<dbReference type="Gene3D" id="3.10.105.10">
    <property type="entry name" value="Dipeptide-binding Protein, Domain 3"/>
    <property type="match status" value="1"/>
</dbReference>
<dbReference type="SUPFAM" id="SSF53850">
    <property type="entry name" value="Periplasmic binding protein-like II"/>
    <property type="match status" value="1"/>
</dbReference>
<proteinExistence type="inferred from homology"/>
<reference evidence="7 8" key="1">
    <citation type="submission" date="2017-10" db="EMBL/GenBank/DDBJ databases">
        <title>Draft genome sequences of strains TRE 1, TRE 9, TRE H and TRI 7, isolated from tamarins, belonging to four potential novel Bifidobacterium species.</title>
        <authorList>
            <person name="Mattarelli P."/>
            <person name="Modesto M."/>
            <person name="Puglisi E."/>
            <person name="Morelli L."/>
            <person name="Spezio C."/>
            <person name="Bonetti A."/>
            <person name="Sandri C."/>
        </authorList>
    </citation>
    <scope>NUCLEOTIDE SEQUENCE [LARGE SCALE GENOMIC DNA]</scope>
    <source>
        <strain evidence="8">TRE1</strain>
    </source>
</reference>
<sequence>MTKTLRAFAGIMAAVMTLAALSGCGTRVDSAGEAVDSARTITIGTTDKVSTIDPAGSYDIGSSTVKIQIYPFLYAQNYGRTTMSRDLAADDGAWNGDGTRFTVHIKPGLKWANGHALDAHDVKFSLDRMRAIDDANGPASLLANISNISVTDATTIVIDDKLPYDVTLKQVLGSPAAAIVDDEVFPADRLADGQAIIAADAFGGPYSLTSMKRDELFEYRRNPNYRGLTPAKNDIVQVRYFADSANLKLAVQQGQVDVAYRSMTPTDVNDLRRHDGLKVITGAAGSQRYLTFNLRTQPYGTKQPGADAKKALAVRRAVADLIDRKALSNSVYFKTYLPTYSYLPDDYLGHEDTFRSSYGDGRGGASLAAARRVLAEAGVETPVTLSIQYNTDHYGQSSAEEYAAIKSQLESGGLFRVDVRSTEWTQYNKERVATEDSDGAYPAYQLGWGPDFPDSDDYLSPLLRDVGLGNYLGNYLGNGYRSDVVNGLIARQQSERDESRRAELLRQVQRQATKDVPAIPLLEVPQIAVARSGVSGVVLDSSLRFRYAGIAG</sequence>
<dbReference type="PANTHER" id="PTHR30290">
    <property type="entry name" value="PERIPLASMIC BINDING COMPONENT OF ABC TRANSPORTER"/>
    <property type="match status" value="1"/>
</dbReference>
<protein>
    <submittedName>
        <fullName evidence="7">Peptide ABC transporter substrate-binding protein</fullName>
    </submittedName>
</protein>
<evidence type="ECO:0000256" key="2">
    <source>
        <dbReference type="ARBA" id="ARBA00005695"/>
    </source>
</evidence>